<evidence type="ECO:0000313" key="1">
    <source>
        <dbReference type="EMBL" id="MQY07291.1"/>
    </source>
</evidence>
<accession>A0A7K0C1E7</accession>
<dbReference type="Proteomes" id="UP000487268">
    <property type="component" value="Unassembled WGS sequence"/>
</dbReference>
<name>A0A7K0C1E7_9ACTN</name>
<gene>
    <name evidence="1" type="ORF">ACRB68_53910</name>
</gene>
<dbReference type="AlphaFoldDB" id="A0A7K0C1E7"/>
<protein>
    <submittedName>
        <fullName evidence="1">Uncharacterized protein</fullName>
    </submittedName>
</protein>
<keyword evidence="2" id="KW-1185">Reference proteome</keyword>
<reference evidence="1 2" key="1">
    <citation type="submission" date="2019-10" db="EMBL/GenBank/DDBJ databases">
        <title>Actinomadura rubteroloni sp. nov. and Actinomadura macrotermitis sp. nov., isolated from the gut of fungus growing-termite Macrotermes natalensis.</title>
        <authorList>
            <person name="Benndorf R."/>
            <person name="Martin K."/>
            <person name="Kuefner M."/>
            <person name="De Beer W."/>
            <person name="Kaster A.-K."/>
            <person name="Vollmers J."/>
            <person name="Poulsen M."/>
            <person name="Beemelmanns C."/>
        </authorList>
    </citation>
    <scope>NUCLEOTIDE SEQUENCE [LARGE SCALE GENOMIC DNA]</scope>
    <source>
        <strain evidence="1 2">RB68</strain>
    </source>
</reference>
<comment type="caution">
    <text evidence="1">The sequence shown here is derived from an EMBL/GenBank/DDBJ whole genome shotgun (WGS) entry which is preliminary data.</text>
</comment>
<evidence type="ECO:0000313" key="2">
    <source>
        <dbReference type="Proteomes" id="UP000487268"/>
    </source>
</evidence>
<organism evidence="1 2">
    <name type="scientific">Actinomadura macrotermitis</name>
    <dbReference type="NCBI Taxonomy" id="2585200"/>
    <lineage>
        <taxon>Bacteria</taxon>
        <taxon>Bacillati</taxon>
        <taxon>Actinomycetota</taxon>
        <taxon>Actinomycetes</taxon>
        <taxon>Streptosporangiales</taxon>
        <taxon>Thermomonosporaceae</taxon>
        <taxon>Actinomadura</taxon>
    </lineage>
</organism>
<dbReference type="EMBL" id="WEGH01000003">
    <property type="protein sequence ID" value="MQY07291.1"/>
    <property type="molecule type" value="Genomic_DNA"/>
</dbReference>
<proteinExistence type="predicted"/>
<sequence>MRCLGLGRLADPYADGFAVNAVEQTGITVSGPGKATGFWSDPLGFTFRPVRSAAMDDDRLML</sequence>